<evidence type="ECO:0000256" key="1">
    <source>
        <dbReference type="ARBA" id="ARBA00004496"/>
    </source>
</evidence>
<evidence type="ECO:0000313" key="12">
    <source>
        <dbReference type="EnsemblMetazoa" id="CapteP175768"/>
    </source>
</evidence>
<dbReference type="HOGENOM" id="CLU_042971_1_0_1"/>
<evidence type="ECO:0000256" key="5">
    <source>
        <dbReference type="ARBA" id="ARBA00022777"/>
    </source>
</evidence>
<reference evidence="13" key="1">
    <citation type="submission" date="2012-12" db="EMBL/GenBank/DDBJ databases">
        <authorList>
            <person name="Hellsten U."/>
            <person name="Grimwood J."/>
            <person name="Chapman J.A."/>
            <person name="Shapiro H."/>
            <person name="Aerts A."/>
            <person name="Otillar R.P."/>
            <person name="Terry A.Y."/>
            <person name="Boore J.L."/>
            <person name="Simakov O."/>
            <person name="Marletaz F."/>
            <person name="Cho S.-J."/>
            <person name="Edsinger-Gonzales E."/>
            <person name="Havlak P."/>
            <person name="Kuo D.-H."/>
            <person name="Larsson T."/>
            <person name="Lv J."/>
            <person name="Arendt D."/>
            <person name="Savage R."/>
            <person name="Osoegawa K."/>
            <person name="de Jong P."/>
            <person name="Lindberg D.R."/>
            <person name="Seaver E.C."/>
            <person name="Weisblat D.A."/>
            <person name="Putnam N.H."/>
            <person name="Grigoriev I.V."/>
            <person name="Rokhsar D.S."/>
        </authorList>
    </citation>
    <scope>NUCLEOTIDE SEQUENCE</scope>
    <source>
        <strain evidence="13">I ESC-2004</strain>
    </source>
</reference>
<dbReference type="GO" id="GO:0047992">
    <property type="term" value="F:hydroxylysine kinase activity"/>
    <property type="evidence" value="ECO:0007669"/>
    <property type="project" value="UniProtKB-EC"/>
</dbReference>
<dbReference type="GO" id="GO:0005737">
    <property type="term" value="C:cytoplasm"/>
    <property type="evidence" value="ECO:0007669"/>
    <property type="project" value="UniProtKB-SubCell"/>
</dbReference>
<name>R7UAB3_CAPTE</name>
<dbReference type="PANTHER" id="PTHR21064:SF1">
    <property type="entry name" value="HYDROXYLYSINE KINASE"/>
    <property type="match status" value="1"/>
</dbReference>
<dbReference type="OrthoDB" id="9973935at2759"/>
<dbReference type="PANTHER" id="PTHR21064">
    <property type="entry name" value="AMINOGLYCOSIDE PHOSPHOTRANSFERASE DOMAIN-CONTAINING PROTEIN-RELATED"/>
    <property type="match status" value="1"/>
</dbReference>
<keyword evidence="4" id="KW-0808">Transferase</keyword>
<comment type="catalytic activity">
    <reaction evidence="6">
        <text>(5R)-5-hydroxy-L-lysine + GTP = (5R)-5-phosphooxy-L-lysine + GDP + H(+)</text>
        <dbReference type="Rhea" id="RHEA:19049"/>
        <dbReference type="ChEBI" id="CHEBI:15378"/>
        <dbReference type="ChEBI" id="CHEBI:37565"/>
        <dbReference type="ChEBI" id="CHEBI:57882"/>
        <dbReference type="ChEBI" id="CHEBI:58189"/>
        <dbReference type="ChEBI" id="CHEBI:58357"/>
        <dbReference type="EC" id="2.7.1.81"/>
    </reaction>
</comment>
<gene>
    <name evidence="11" type="ORF">CAPTEDRAFT_175768</name>
</gene>
<dbReference type="Gene3D" id="3.90.1200.10">
    <property type="match status" value="1"/>
</dbReference>
<comment type="function">
    <text evidence="7">Catalyzes the GTP-dependent phosphorylation of 5-hydroxy-L-lysine.</text>
</comment>
<dbReference type="STRING" id="283909.R7UAB3"/>
<evidence type="ECO:0000256" key="4">
    <source>
        <dbReference type="ARBA" id="ARBA00022679"/>
    </source>
</evidence>
<dbReference type="EMBL" id="KB305766">
    <property type="protein sequence ID" value="ELU00753.1"/>
    <property type="molecule type" value="Genomic_DNA"/>
</dbReference>
<keyword evidence="13" id="KW-1185">Reference proteome</keyword>
<comment type="similarity">
    <text evidence="2">Belongs to the aminoglycoside phosphotransferase family.</text>
</comment>
<dbReference type="Proteomes" id="UP000014760">
    <property type="component" value="Unassembled WGS sequence"/>
</dbReference>
<dbReference type="OMA" id="FYDTFDC"/>
<reference evidence="11 13" key="2">
    <citation type="journal article" date="2013" name="Nature">
        <title>Insights into bilaterian evolution from three spiralian genomes.</title>
        <authorList>
            <person name="Simakov O."/>
            <person name="Marletaz F."/>
            <person name="Cho S.J."/>
            <person name="Edsinger-Gonzales E."/>
            <person name="Havlak P."/>
            <person name="Hellsten U."/>
            <person name="Kuo D.H."/>
            <person name="Larsson T."/>
            <person name="Lv J."/>
            <person name="Arendt D."/>
            <person name="Savage R."/>
            <person name="Osoegawa K."/>
            <person name="de Jong P."/>
            <person name="Grimwood J."/>
            <person name="Chapman J.A."/>
            <person name="Shapiro H."/>
            <person name="Aerts A."/>
            <person name="Otillar R.P."/>
            <person name="Terry A.Y."/>
            <person name="Boore J.L."/>
            <person name="Grigoriev I.V."/>
            <person name="Lindberg D.R."/>
            <person name="Seaver E.C."/>
            <person name="Weisblat D.A."/>
            <person name="Putnam N.H."/>
            <person name="Rokhsar D.S."/>
        </authorList>
    </citation>
    <scope>NUCLEOTIDE SEQUENCE</scope>
    <source>
        <strain evidence="11 13">I ESC-2004</strain>
    </source>
</reference>
<dbReference type="InterPro" id="IPR011009">
    <property type="entry name" value="Kinase-like_dom_sf"/>
</dbReference>
<protein>
    <recommendedName>
        <fullName evidence="9">Hydroxylysine kinase</fullName>
        <ecNumber evidence="8">2.7.1.81</ecNumber>
    </recommendedName>
</protein>
<evidence type="ECO:0000256" key="3">
    <source>
        <dbReference type="ARBA" id="ARBA00022490"/>
    </source>
</evidence>
<dbReference type="FunFam" id="3.90.1200.10:FF:000007">
    <property type="entry name" value="hydroxylysine kinase isoform X1"/>
    <property type="match status" value="1"/>
</dbReference>
<organism evidence="11">
    <name type="scientific">Capitella teleta</name>
    <name type="common">Polychaete worm</name>
    <dbReference type="NCBI Taxonomy" id="283909"/>
    <lineage>
        <taxon>Eukaryota</taxon>
        <taxon>Metazoa</taxon>
        <taxon>Spiralia</taxon>
        <taxon>Lophotrochozoa</taxon>
        <taxon>Annelida</taxon>
        <taxon>Polychaeta</taxon>
        <taxon>Sedentaria</taxon>
        <taxon>Scolecida</taxon>
        <taxon>Capitellidae</taxon>
        <taxon>Capitella</taxon>
    </lineage>
</organism>
<dbReference type="FunCoup" id="R7UAB3">
    <property type="interactions" value="156"/>
</dbReference>
<evidence type="ECO:0000313" key="11">
    <source>
        <dbReference type="EMBL" id="ELU00753.1"/>
    </source>
</evidence>
<sequence>MTDQNDGAGVSVELEPGTVIRPQMTDSTARHLVEALYGLKVKSVKELNSYDDKNYLVTVDDEFDNPNIEQLWPHGYVLKVLNSMDSPKSHVDAEHEMMQMAVKCNIKCTFPITNCHGKLRQLYFSGNTKPQHGIHMVRLMTYLPGYIFGDVPYKPNLLYEAGKYAGTLNKCLKGYSHEALATFNSIWNMKSVPKLNKFSYAIRDPANKAQIKEVLDAWVSEVEPHIKHFQKGVIHGDFNEQNIIVQCEPDEESKPKDDREYHVYGIIDFGDSQDSCLVFEIAIAIMYMMVESHYVDPLLVGGHVLAGYLSEVSLNEYERDALKTLIAGRFAQSLTMGEYTYSQDPGNEYVLVCAKNGWPRLQRLWNTPKEKLYAMWNEIIQSYAQKD</sequence>
<evidence type="ECO:0000313" key="13">
    <source>
        <dbReference type="Proteomes" id="UP000014760"/>
    </source>
</evidence>
<reference evidence="12" key="3">
    <citation type="submission" date="2015-06" db="UniProtKB">
        <authorList>
            <consortium name="EnsemblMetazoa"/>
        </authorList>
    </citation>
    <scope>IDENTIFICATION</scope>
</reference>
<dbReference type="AlphaFoldDB" id="R7UAB3"/>
<dbReference type="Gene3D" id="3.30.200.20">
    <property type="entry name" value="Phosphorylase Kinase, domain 1"/>
    <property type="match status" value="1"/>
</dbReference>
<comment type="subcellular location">
    <subcellularLocation>
        <location evidence="1">Cytoplasm</location>
    </subcellularLocation>
</comment>
<evidence type="ECO:0000256" key="7">
    <source>
        <dbReference type="ARBA" id="ARBA00037368"/>
    </source>
</evidence>
<keyword evidence="3" id="KW-0963">Cytoplasm</keyword>
<dbReference type="Pfam" id="PF01636">
    <property type="entry name" value="APH"/>
    <property type="match status" value="1"/>
</dbReference>
<dbReference type="SUPFAM" id="SSF56112">
    <property type="entry name" value="Protein kinase-like (PK-like)"/>
    <property type="match status" value="1"/>
</dbReference>
<proteinExistence type="inferred from homology"/>
<accession>R7UAB3</accession>
<evidence type="ECO:0000256" key="9">
    <source>
        <dbReference type="ARBA" id="ARBA00040505"/>
    </source>
</evidence>
<dbReference type="EMBL" id="AMQN01001830">
    <property type="status" value="NOT_ANNOTATED_CDS"/>
    <property type="molecule type" value="Genomic_DNA"/>
</dbReference>
<dbReference type="InterPro" id="IPR050249">
    <property type="entry name" value="Pseudomonas-type_ThrB"/>
</dbReference>
<evidence type="ECO:0000256" key="6">
    <source>
        <dbReference type="ARBA" id="ARBA00036820"/>
    </source>
</evidence>
<evidence type="ECO:0000256" key="8">
    <source>
        <dbReference type="ARBA" id="ARBA00038873"/>
    </source>
</evidence>
<feature type="domain" description="Aminoglycoside phosphotransferase" evidence="10">
    <location>
        <begin position="60"/>
        <end position="289"/>
    </location>
</feature>
<dbReference type="EC" id="2.7.1.81" evidence="8"/>
<keyword evidence="5" id="KW-0418">Kinase</keyword>
<evidence type="ECO:0000259" key="10">
    <source>
        <dbReference type="Pfam" id="PF01636"/>
    </source>
</evidence>
<dbReference type="EnsemblMetazoa" id="CapteT175768">
    <property type="protein sequence ID" value="CapteP175768"/>
    <property type="gene ID" value="CapteG175768"/>
</dbReference>
<dbReference type="InterPro" id="IPR002575">
    <property type="entry name" value="Aminoglycoside_PTrfase"/>
</dbReference>
<evidence type="ECO:0000256" key="2">
    <source>
        <dbReference type="ARBA" id="ARBA00006219"/>
    </source>
</evidence>